<keyword evidence="2" id="KW-1185">Reference proteome</keyword>
<accession>A0ACC0GT58</accession>
<evidence type="ECO:0000313" key="2">
    <source>
        <dbReference type="Proteomes" id="UP001060215"/>
    </source>
</evidence>
<reference evidence="1 2" key="1">
    <citation type="journal article" date="2022" name="Plant J.">
        <title>Chromosome-level genome of Camellia lanceoleosa provides a valuable resource for understanding genome evolution and self-incompatibility.</title>
        <authorList>
            <person name="Gong W."/>
            <person name="Xiao S."/>
            <person name="Wang L."/>
            <person name="Liao Z."/>
            <person name="Chang Y."/>
            <person name="Mo W."/>
            <person name="Hu G."/>
            <person name="Li W."/>
            <person name="Zhao G."/>
            <person name="Zhu H."/>
            <person name="Hu X."/>
            <person name="Ji K."/>
            <person name="Xiang X."/>
            <person name="Song Q."/>
            <person name="Yuan D."/>
            <person name="Jin S."/>
            <person name="Zhang L."/>
        </authorList>
    </citation>
    <scope>NUCLEOTIDE SEQUENCE [LARGE SCALE GENOMIC DNA]</scope>
    <source>
        <strain evidence="1">SQ_2022a</strain>
    </source>
</reference>
<organism evidence="1 2">
    <name type="scientific">Camellia lanceoleosa</name>
    <dbReference type="NCBI Taxonomy" id="1840588"/>
    <lineage>
        <taxon>Eukaryota</taxon>
        <taxon>Viridiplantae</taxon>
        <taxon>Streptophyta</taxon>
        <taxon>Embryophyta</taxon>
        <taxon>Tracheophyta</taxon>
        <taxon>Spermatophyta</taxon>
        <taxon>Magnoliopsida</taxon>
        <taxon>eudicotyledons</taxon>
        <taxon>Gunneridae</taxon>
        <taxon>Pentapetalae</taxon>
        <taxon>asterids</taxon>
        <taxon>Ericales</taxon>
        <taxon>Theaceae</taxon>
        <taxon>Camellia</taxon>
    </lineage>
</organism>
<dbReference type="EMBL" id="CM045766">
    <property type="protein sequence ID" value="KAI8003889.1"/>
    <property type="molecule type" value="Genomic_DNA"/>
</dbReference>
<dbReference type="Proteomes" id="UP001060215">
    <property type="component" value="Chromosome 9"/>
</dbReference>
<feature type="non-terminal residue" evidence="1">
    <location>
        <position position="1"/>
    </location>
</feature>
<comment type="caution">
    <text evidence="1">The sequence shown here is derived from an EMBL/GenBank/DDBJ whole genome shotgun (WGS) entry which is preliminary data.</text>
</comment>
<evidence type="ECO:0000313" key="1">
    <source>
        <dbReference type="EMBL" id="KAI8003889.1"/>
    </source>
</evidence>
<sequence>SSGTVVALASLAAGQASRDTCRAGKRPRVDPSAELVTELNTEQPAVTVDPTPAIQDQTPTVNLEAAENEFTDLSPLIAVGLFGMPKGRWGVPRPIFPWLSQAFSSSHQGWSSYETELFATAHLPLQKLTSCDDTTCRHKKCDFLRRHNLPSQKIEHLRRQKLLSQKKKRVFGDGTSCSRKKKKEEFFANIIRTSHCLHCTESFMRENVVEEMRQLQPDDENKQKILDILKRFHSEEEMDNMDEDVISAFICLRGMRGDWRALPTVGILMMDGLVPALTAMGPLNHLFWFSSVFIILFLV</sequence>
<name>A0ACC0GT58_9ERIC</name>
<gene>
    <name evidence="1" type="ORF">LOK49_LG08G00623</name>
</gene>
<protein>
    <submittedName>
        <fullName evidence="1">Uncharacterized protein</fullName>
    </submittedName>
</protein>
<proteinExistence type="predicted"/>